<accession>A0A1L8W9Z4</accession>
<evidence type="ECO:0000313" key="1">
    <source>
        <dbReference type="EMBL" id="OJG77861.1"/>
    </source>
</evidence>
<keyword evidence="2" id="KW-1185">Reference proteome</keyword>
<evidence type="ECO:0000313" key="2">
    <source>
        <dbReference type="Proteomes" id="UP000182152"/>
    </source>
</evidence>
<protein>
    <submittedName>
        <fullName evidence="1">Uncharacterized protein</fullName>
    </submittedName>
</protein>
<name>A0A1L8W9Z4_9ENTE</name>
<dbReference type="EMBL" id="JXLB01000030">
    <property type="protein sequence ID" value="OJG77861.1"/>
    <property type="molecule type" value="Genomic_DNA"/>
</dbReference>
<gene>
    <name evidence="1" type="ORF">RV14_GL001495</name>
</gene>
<comment type="caution">
    <text evidence="1">The sequence shown here is derived from an EMBL/GenBank/DDBJ whole genome shotgun (WGS) entry which is preliminary data.</text>
</comment>
<reference evidence="1 2" key="1">
    <citation type="submission" date="2014-12" db="EMBL/GenBank/DDBJ databases">
        <title>Draft genome sequences of 29 type strains of Enterococci.</title>
        <authorList>
            <person name="Zhong Z."/>
            <person name="Sun Z."/>
            <person name="Liu W."/>
            <person name="Zhang W."/>
            <person name="Zhang H."/>
        </authorList>
    </citation>
    <scope>NUCLEOTIDE SEQUENCE [LARGE SCALE GENOMIC DNA]</scope>
    <source>
        <strain evidence="1 2">DSM 15687</strain>
    </source>
</reference>
<dbReference type="AlphaFoldDB" id="A0A1L8W9Z4"/>
<proteinExistence type="predicted"/>
<sequence>MIDIFLIAERLYENFSYLLFGSLEDLYVIYRKVKINPSEH</sequence>
<organism evidence="1 2">
    <name type="scientific">Enterococcus ratti</name>
    <dbReference type="NCBI Taxonomy" id="150033"/>
    <lineage>
        <taxon>Bacteria</taxon>
        <taxon>Bacillati</taxon>
        <taxon>Bacillota</taxon>
        <taxon>Bacilli</taxon>
        <taxon>Lactobacillales</taxon>
        <taxon>Enterococcaceae</taxon>
        <taxon>Enterococcus</taxon>
    </lineage>
</organism>
<dbReference type="Proteomes" id="UP000182152">
    <property type="component" value="Unassembled WGS sequence"/>
</dbReference>